<dbReference type="AlphaFoldDB" id="A0A1V3X9K6"/>
<evidence type="ECO:0000313" key="1">
    <source>
        <dbReference type="EMBL" id="OOK75885.1"/>
    </source>
</evidence>
<comment type="caution">
    <text evidence="1">The sequence shown here is derived from an EMBL/GenBank/DDBJ whole genome shotgun (WGS) entry which is preliminary data.</text>
</comment>
<keyword evidence="1" id="KW-0808">Transferase</keyword>
<keyword evidence="1" id="KW-0012">Acyltransferase</keyword>
<accession>A0A1V3X9K6</accession>
<proteinExistence type="predicted"/>
<reference evidence="1 2" key="1">
    <citation type="submission" date="2017-02" db="EMBL/GenBank/DDBJ databases">
        <title>Complete genome sequences of Mycobacterium kansasii strains isolated from rhesus macaques.</title>
        <authorList>
            <person name="Panda A."/>
            <person name="Nagaraj S."/>
            <person name="Zhao X."/>
            <person name="Tettelin H."/>
            <person name="Detolla L.J."/>
        </authorList>
    </citation>
    <scope>NUCLEOTIDE SEQUENCE [LARGE SCALE GENOMIC DNA]</scope>
    <source>
        <strain evidence="1 2">11-3813</strain>
    </source>
</reference>
<protein>
    <submittedName>
        <fullName evidence="1">Acyltransferase domain protein</fullName>
    </submittedName>
</protein>
<dbReference type="Proteomes" id="UP000189229">
    <property type="component" value="Unassembled WGS sequence"/>
</dbReference>
<evidence type="ECO:0000313" key="2">
    <source>
        <dbReference type="Proteomes" id="UP000189229"/>
    </source>
</evidence>
<organism evidence="1 2">
    <name type="scientific">Mycobacterium kansasii</name>
    <dbReference type="NCBI Taxonomy" id="1768"/>
    <lineage>
        <taxon>Bacteria</taxon>
        <taxon>Bacillati</taxon>
        <taxon>Actinomycetota</taxon>
        <taxon>Actinomycetes</taxon>
        <taxon>Mycobacteriales</taxon>
        <taxon>Mycobacteriaceae</taxon>
        <taxon>Mycobacterium</taxon>
    </lineage>
</organism>
<name>A0A1V3X9K6_MYCKA</name>
<dbReference type="GO" id="GO:0016746">
    <property type="term" value="F:acyltransferase activity"/>
    <property type="evidence" value="ECO:0007669"/>
    <property type="project" value="UniProtKB-KW"/>
</dbReference>
<dbReference type="EMBL" id="MVBM01000003">
    <property type="protein sequence ID" value="OOK75885.1"/>
    <property type="molecule type" value="Genomic_DNA"/>
</dbReference>
<gene>
    <name evidence="1" type="ORF">BZL30_3843</name>
</gene>
<sequence>MAEPTYRTLEILAKLLVLATGTRITYLGVENVPARAAPWSLSTTPAMSTGCRPHWP</sequence>